<dbReference type="Proteomes" id="UP000229897">
    <property type="component" value="Chromosome"/>
</dbReference>
<evidence type="ECO:0000313" key="6">
    <source>
        <dbReference type="EMBL" id="ATQ78655.1"/>
    </source>
</evidence>
<sequence length="213" mass="24465">MTPLNGDTIWAYIVDHHAERIGVKRRKPALENMEKIFGATFRLANEVGFRAMSLRDLCRETGLSMGGLYGYIESKDQLAEMIEDVVRHASQELPRMFQHVQAPLERLESLVRATIYLSEILQPWFYFVYMDSRVLSFEQRGMAKNSELSIQAEIADMISQLAPVPAGKPDLLAAHIVAMFQDWYIKRWKYRAAKVHVDDFADSTLAMIRSHLS</sequence>
<evidence type="ECO:0000313" key="7">
    <source>
        <dbReference type="Proteomes" id="UP000229897"/>
    </source>
</evidence>
<dbReference type="Gene3D" id="1.10.357.10">
    <property type="entry name" value="Tetracycline Repressor, domain 2"/>
    <property type="match status" value="1"/>
</dbReference>
<dbReference type="SUPFAM" id="SSF46689">
    <property type="entry name" value="Homeodomain-like"/>
    <property type="match status" value="1"/>
</dbReference>
<dbReference type="KEGG" id="mass:CR152_00600"/>
<reference evidence="6" key="1">
    <citation type="submission" date="2017-10" db="EMBL/GenBank/DDBJ databases">
        <title>Massilia psychrophilum sp. nov., a novel purple-pigmented bacterium isolated from Tianshan glacier, Xinjiang Municipality, China.</title>
        <authorList>
            <person name="Wang H."/>
        </authorList>
    </citation>
    <scope>NUCLEOTIDE SEQUENCE [LARGE SCALE GENOMIC DNA]</scope>
    <source>
        <strain evidence="6">B2</strain>
    </source>
</reference>
<keyword evidence="2 4" id="KW-0238">DNA-binding</keyword>
<gene>
    <name evidence="6" type="ORF">CR152_00600</name>
</gene>
<dbReference type="PANTHER" id="PTHR30055">
    <property type="entry name" value="HTH-TYPE TRANSCRIPTIONAL REGULATOR RUTR"/>
    <property type="match status" value="1"/>
</dbReference>
<feature type="domain" description="HTH tetR-type" evidence="5">
    <location>
        <begin position="30"/>
        <end position="90"/>
    </location>
</feature>
<dbReference type="PANTHER" id="PTHR30055:SF240">
    <property type="entry name" value="HTH-TYPE TRANSCRIPTIONAL REGULATOR ACRR"/>
    <property type="match status" value="1"/>
</dbReference>
<evidence type="ECO:0000256" key="3">
    <source>
        <dbReference type="ARBA" id="ARBA00023163"/>
    </source>
</evidence>
<proteinExistence type="predicted"/>
<feature type="DNA-binding region" description="H-T-H motif" evidence="4">
    <location>
        <begin position="53"/>
        <end position="72"/>
    </location>
</feature>
<evidence type="ECO:0000256" key="2">
    <source>
        <dbReference type="ARBA" id="ARBA00023125"/>
    </source>
</evidence>
<keyword evidence="3" id="KW-0804">Transcription</keyword>
<dbReference type="GO" id="GO:0000976">
    <property type="term" value="F:transcription cis-regulatory region binding"/>
    <property type="evidence" value="ECO:0007669"/>
    <property type="project" value="TreeGrafter"/>
</dbReference>
<name>A0A2D2DUJ7_9BURK</name>
<dbReference type="Pfam" id="PF00440">
    <property type="entry name" value="TetR_N"/>
    <property type="match status" value="1"/>
</dbReference>
<protein>
    <submittedName>
        <fullName evidence="6">TetR family transcriptional regulator</fullName>
    </submittedName>
</protein>
<dbReference type="InterPro" id="IPR001647">
    <property type="entry name" value="HTH_TetR"/>
</dbReference>
<organism evidence="6 7">
    <name type="scientific">Massilia violaceinigra</name>
    <dbReference type="NCBI Taxonomy" id="2045208"/>
    <lineage>
        <taxon>Bacteria</taxon>
        <taxon>Pseudomonadati</taxon>
        <taxon>Pseudomonadota</taxon>
        <taxon>Betaproteobacteria</taxon>
        <taxon>Burkholderiales</taxon>
        <taxon>Oxalobacteraceae</taxon>
        <taxon>Telluria group</taxon>
        <taxon>Massilia</taxon>
    </lineage>
</organism>
<dbReference type="InterPro" id="IPR050109">
    <property type="entry name" value="HTH-type_TetR-like_transc_reg"/>
</dbReference>
<dbReference type="PROSITE" id="PS50977">
    <property type="entry name" value="HTH_TETR_2"/>
    <property type="match status" value="1"/>
</dbReference>
<dbReference type="AlphaFoldDB" id="A0A2D2DUJ7"/>
<dbReference type="EMBL" id="CP024608">
    <property type="protein sequence ID" value="ATQ78655.1"/>
    <property type="molecule type" value="Genomic_DNA"/>
</dbReference>
<keyword evidence="7" id="KW-1185">Reference proteome</keyword>
<evidence type="ECO:0000256" key="1">
    <source>
        <dbReference type="ARBA" id="ARBA00023015"/>
    </source>
</evidence>
<dbReference type="InterPro" id="IPR009057">
    <property type="entry name" value="Homeodomain-like_sf"/>
</dbReference>
<accession>A0A2D2DUJ7</accession>
<keyword evidence="1" id="KW-0805">Transcription regulation</keyword>
<evidence type="ECO:0000256" key="4">
    <source>
        <dbReference type="PROSITE-ProRule" id="PRU00335"/>
    </source>
</evidence>
<dbReference type="OrthoDB" id="9808189at2"/>
<evidence type="ECO:0000259" key="5">
    <source>
        <dbReference type="PROSITE" id="PS50977"/>
    </source>
</evidence>
<dbReference type="GO" id="GO:0003700">
    <property type="term" value="F:DNA-binding transcription factor activity"/>
    <property type="evidence" value="ECO:0007669"/>
    <property type="project" value="TreeGrafter"/>
</dbReference>